<dbReference type="InterPro" id="IPR005254">
    <property type="entry name" value="Heme_biosyn_assoc_TPR_pro"/>
</dbReference>
<dbReference type="Proteomes" id="UP001336250">
    <property type="component" value="Unassembled WGS sequence"/>
</dbReference>
<feature type="transmembrane region" description="Helical" evidence="7">
    <location>
        <begin position="42"/>
        <end position="70"/>
    </location>
</feature>
<evidence type="ECO:0000313" key="10">
    <source>
        <dbReference type="Proteomes" id="UP001336250"/>
    </source>
</evidence>
<dbReference type="InterPro" id="IPR010817">
    <property type="entry name" value="HemY_N"/>
</dbReference>
<protein>
    <submittedName>
        <fullName evidence="9">Heme biosynthesis HemY N-terminal domain-containing protein</fullName>
    </submittedName>
</protein>
<proteinExistence type="predicted"/>
<dbReference type="GO" id="GO:0042168">
    <property type="term" value="P:heme metabolic process"/>
    <property type="evidence" value="ECO:0007669"/>
    <property type="project" value="InterPro"/>
</dbReference>
<dbReference type="NCBIfam" id="TIGR00540">
    <property type="entry name" value="TPR_hemY_coli"/>
    <property type="match status" value="1"/>
</dbReference>
<evidence type="ECO:0000256" key="2">
    <source>
        <dbReference type="ARBA" id="ARBA00004236"/>
    </source>
</evidence>
<evidence type="ECO:0000256" key="3">
    <source>
        <dbReference type="ARBA" id="ARBA00022475"/>
    </source>
</evidence>
<gene>
    <name evidence="9" type="ORF">V4F39_06790</name>
</gene>
<evidence type="ECO:0000256" key="5">
    <source>
        <dbReference type="ARBA" id="ARBA00022989"/>
    </source>
</evidence>
<keyword evidence="3" id="KW-1003">Cell membrane</keyword>
<dbReference type="EMBL" id="JAZIBG010000019">
    <property type="protein sequence ID" value="MEF7613616.1"/>
    <property type="molecule type" value="Genomic_DNA"/>
</dbReference>
<dbReference type="Pfam" id="PF07219">
    <property type="entry name" value="HemY_N"/>
    <property type="match status" value="1"/>
</dbReference>
<accession>A0AAW9Q1A2</accession>
<evidence type="ECO:0000256" key="4">
    <source>
        <dbReference type="ARBA" id="ARBA00022692"/>
    </source>
</evidence>
<organism evidence="9 10">
    <name type="scientific">Aquincola agrisoli</name>
    <dbReference type="NCBI Taxonomy" id="3119538"/>
    <lineage>
        <taxon>Bacteria</taxon>
        <taxon>Pseudomonadati</taxon>
        <taxon>Pseudomonadota</taxon>
        <taxon>Betaproteobacteria</taxon>
        <taxon>Burkholderiales</taxon>
        <taxon>Sphaerotilaceae</taxon>
        <taxon>Aquincola</taxon>
    </lineage>
</organism>
<comment type="subcellular location">
    <subcellularLocation>
        <location evidence="2">Cell membrane</location>
    </subcellularLocation>
    <subcellularLocation>
        <location evidence="1">Membrane</location>
        <topology evidence="1">Multi-pass membrane protein</topology>
    </subcellularLocation>
</comment>
<evidence type="ECO:0000256" key="6">
    <source>
        <dbReference type="ARBA" id="ARBA00023136"/>
    </source>
</evidence>
<evidence type="ECO:0000259" key="8">
    <source>
        <dbReference type="Pfam" id="PF07219"/>
    </source>
</evidence>
<evidence type="ECO:0000256" key="7">
    <source>
        <dbReference type="SAM" id="Phobius"/>
    </source>
</evidence>
<evidence type="ECO:0000256" key="1">
    <source>
        <dbReference type="ARBA" id="ARBA00004141"/>
    </source>
</evidence>
<keyword evidence="10" id="KW-1185">Reference proteome</keyword>
<keyword evidence="4 7" id="KW-0812">Transmembrane</keyword>
<dbReference type="GO" id="GO:0005886">
    <property type="term" value="C:plasma membrane"/>
    <property type="evidence" value="ECO:0007669"/>
    <property type="project" value="UniProtKB-SubCell"/>
</dbReference>
<comment type="caution">
    <text evidence="9">The sequence shown here is derived from an EMBL/GenBank/DDBJ whole genome shotgun (WGS) entry which is preliminary data.</text>
</comment>
<feature type="domain" description="HemY N-terminal" evidence="8">
    <location>
        <begin position="26"/>
        <end position="116"/>
    </location>
</feature>
<evidence type="ECO:0000313" key="9">
    <source>
        <dbReference type="EMBL" id="MEF7613616.1"/>
    </source>
</evidence>
<sequence>MRSIIWLVLLFVVAVVAASTLGRNDGLVTFYWSGWRLDLSLNLFVVGLMLLCFALVSAISGVNTLIGLPARAREWRMARRERAAQAALRESLAEFLGARYGRAQKAAQRALSIQDSAADLAPDPELRVLAHLLAASSLHRLQDRARRDEHLAQALRQPRRPGLPRVADEGAQLLAAEWALDDRDGPRALQLLSELPPGVARRTQALRLRLQAQRQMRQPLDALRSARLLAKHQGFSPVAAQGLLRSLAFEAIDATHDADQLRTAWLQLEPGDRRDPYVAARAATRAASFGRHEEGRQWLKPFWEQMAEWGADGREHVARALCACLQGIGSEWLPRLEAALLGHAHEPAVVLAVGAAFAERQLWGKARRPLEQAAGSASLDSASRRLAWRMLARVAREEGDEARAVRSEQAAATCE</sequence>
<keyword evidence="6 7" id="KW-0472">Membrane</keyword>
<keyword evidence="5 7" id="KW-1133">Transmembrane helix</keyword>
<dbReference type="RefSeq" id="WP_332288558.1">
    <property type="nucleotide sequence ID" value="NZ_JAZIBG010000019.1"/>
</dbReference>
<dbReference type="AlphaFoldDB" id="A0AAW9Q1A2"/>
<name>A0AAW9Q1A2_9BURK</name>
<reference evidence="9 10" key="1">
    <citation type="submission" date="2024-02" db="EMBL/GenBank/DDBJ databases">
        <title>Genome sequence of Aquincola sp. MAHUQ-54.</title>
        <authorList>
            <person name="Huq M.A."/>
        </authorList>
    </citation>
    <scope>NUCLEOTIDE SEQUENCE [LARGE SCALE GENOMIC DNA]</scope>
    <source>
        <strain evidence="9 10">MAHUQ-54</strain>
    </source>
</reference>